<evidence type="ECO:0000256" key="6">
    <source>
        <dbReference type="ARBA" id="ARBA00022840"/>
    </source>
</evidence>
<dbReference type="PROSITE" id="PS51217">
    <property type="entry name" value="UVRD_HELICASE_CTER"/>
    <property type="match status" value="1"/>
</dbReference>
<comment type="catalytic activity">
    <reaction evidence="9 11">
        <text>Couples ATP hydrolysis with the unwinding of duplex DNA by translocating in the 3'-5' direction.</text>
        <dbReference type="EC" id="5.6.2.4"/>
    </reaction>
</comment>
<evidence type="ECO:0000256" key="2">
    <source>
        <dbReference type="ARBA" id="ARBA00022705"/>
    </source>
</evidence>
<protein>
    <recommendedName>
        <fullName evidence="11">ATP-dependent DNA helicase Rep</fullName>
        <ecNumber evidence="11">5.6.2.4</ecNumber>
    </recommendedName>
    <alternativeName>
        <fullName evidence="11">DNA 3'-5' helicase Rep</fullName>
    </alternativeName>
</protein>
<dbReference type="GO" id="GO:0000725">
    <property type="term" value="P:recombinational repair"/>
    <property type="evidence" value="ECO:0007669"/>
    <property type="project" value="TreeGrafter"/>
</dbReference>
<dbReference type="Pfam" id="PF00580">
    <property type="entry name" value="UvrD-helicase"/>
    <property type="match status" value="1"/>
</dbReference>
<evidence type="ECO:0000256" key="7">
    <source>
        <dbReference type="ARBA" id="ARBA00023125"/>
    </source>
</evidence>
<dbReference type="Gene3D" id="1.10.10.160">
    <property type="match status" value="1"/>
</dbReference>
<comment type="catalytic activity">
    <reaction evidence="10 11">
        <text>ATP + H2O = ADP + phosphate + H(+)</text>
        <dbReference type="Rhea" id="RHEA:13065"/>
        <dbReference type="ChEBI" id="CHEBI:15377"/>
        <dbReference type="ChEBI" id="CHEBI:15378"/>
        <dbReference type="ChEBI" id="CHEBI:30616"/>
        <dbReference type="ChEBI" id="CHEBI:43474"/>
        <dbReference type="ChEBI" id="CHEBI:456216"/>
        <dbReference type="EC" id="5.6.2.4"/>
    </reaction>
</comment>
<feature type="domain" description="UvrD-like helicase ATP-binding" evidence="13">
    <location>
        <begin position="40"/>
        <end position="319"/>
    </location>
</feature>
<keyword evidence="3 11" id="KW-0547">Nucleotide-binding</keyword>
<proteinExistence type="inferred from homology"/>
<keyword evidence="2 11" id="KW-0235">DNA replication</keyword>
<dbReference type="GO" id="GO:0005829">
    <property type="term" value="C:cytosol"/>
    <property type="evidence" value="ECO:0007669"/>
    <property type="project" value="TreeGrafter"/>
</dbReference>
<comment type="subunit">
    <text evidence="11">Homodimer.</text>
</comment>
<keyword evidence="5 11" id="KW-0347">Helicase</keyword>
<dbReference type="NCBIfam" id="TIGR01074">
    <property type="entry name" value="rep"/>
    <property type="match status" value="1"/>
</dbReference>
<dbReference type="InterPro" id="IPR014017">
    <property type="entry name" value="DNA_helicase_UvrD-like_C"/>
</dbReference>
<gene>
    <name evidence="11" type="primary">rep</name>
    <name evidence="15" type="ORF">C7446_2084</name>
</gene>
<dbReference type="GO" id="GO:0003697">
    <property type="term" value="F:single-stranded DNA binding"/>
    <property type="evidence" value="ECO:0007669"/>
    <property type="project" value="UniProtKB-UniRule"/>
</dbReference>
<keyword evidence="4 11" id="KW-0378">Hydrolase</keyword>
<sequence>MASLFLICNAGFRVYHALWLNPWPCPLRLFSMSDIRERIAGLNPRQREAVKYIDGPCLVLAGAGSGKTSVITSKIAWLIQECGMSARRIAAVTFTNKAAREMKERVSSMLPGKSGHGLTVSTFHTLGLNIIKSELKTLGLRSGFSLFDPEDARVLLRELMQKDAQVDADQINRVQGQISSWKNDLILPGPALSHAETEDEAFCARVYEHYTRHLRAYNAVDFDDLIMLPATLFERHPDVLAKWRRRIHYMLVDEYQDTNSSQYQLVRMLMAERQTFTVVGDDDQSIYAWRGARPENLVQLGEDFPGLNVIKLEQNYRSTAVILRAANTLIANNPHVYEKTLWSDKGLGESIRIIMTRNEEAEAERVATEILTGRIKQSAKWKDFAVLYRGNFQARLLELKLQHYQIPYKISGGTSFFSRNEIKDAMAYLRLLINPADDNAFLRIVNVPRREIGPTTLEKLANYAGERRVSLFAACSELGLSHVLGEKAVERLGRFNHFLEGIRRRMDQGEAIAAIRQMFQEMDYEAWLVQNASSPAIAEKRMANVWTLIDQLEQSMQRGTEEGDEASEETDDVEAAISRLVLRDILDQQAQEDDTDKVQLLTLHASKGLEFPHVYVMGLEEELLPHRNSIEANTIEEERRLAYVGITRARQSLTLTLAKQRKVYGEMMDCTPSRFLDELPEEDLAWFGRPDKEDPEQKRERGQEAIAGLRSLLG</sequence>
<dbReference type="InterPro" id="IPR000212">
    <property type="entry name" value="DNA_helicase_UvrD/REP"/>
</dbReference>
<accession>A0A420WWQ3</accession>
<dbReference type="Proteomes" id="UP000281975">
    <property type="component" value="Unassembled WGS sequence"/>
</dbReference>
<organism evidence="15 16">
    <name type="scientific">Kushneria sinocarnis</name>
    <dbReference type="NCBI Taxonomy" id="595502"/>
    <lineage>
        <taxon>Bacteria</taxon>
        <taxon>Pseudomonadati</taxon>
        <taxon>Pseudomonadota</taxon>
        <taxon>Gammaproteobacteria</taxon>
        <taxon>Oceanospirillales</taxon>
        <taxon>Halomonadaceae</taxon>
        <taxon>Kushneria</taxon>
    </lineage>
</organism>
<keyword evidence="16" id="KW-1185">Reference proteome</keyword>
<dbReference type="EC" id="5.6.2.4" evidence="11"/>
<evidence type="ECO:0000259" key="13">
    <source>
        <dbReference type="PROSITE" id="PS51198"/>
    </source>
</evidence>
<dbReference type="HAMAP" id="MF_01920">
    <property type="entry name" value="Helicase_Rep"/>
    <property type="match status" value="1"/>
</dbReference>
<dbReference type="GO" id="GO:0005524">
    <property type="term" value="F:ATP binding"/>
    <property type="evidence" value="ECO:0007669"/>
    <property type="project" value="UniProtKB-UniRule"/>
</dbReference>
<evidence type="ECO:0000313" key="15">
    <source>
        <dbReference type="EMBL" id="RKR03557.1"/>
    </source>
</evidence>
<feature type="domain" description="UvrD-like helicase C-terminal" evidence="14">
    <location>
        <begin position="320"/>
        <end position="608"/>
    </location>
</feature>
<feature type="binding site" evidence="12">
    <location>
        <begin position="61"/>
        <end position="68"/>
    </location>
    <ligand>
        <name>ATP</name>
        <dbReference type="ChEBI" id="CHEBI:30616"/>
    </ligand>
</feature>
<evidence type="ECO:0000256" key="8">
    <source>
        <dbReference type="ARBA" id="ARBA00023235"/>
    </source>
</evidence>
<feature type="binding site" evidence="11">
    <location>
        <position position="317"/>
    </location>
    <ligand>
        <name>ATP</name>
        <dbReference type="ChEBI" id="CHEBI:30616"/>
    </ligand>
</feature>
<dbReference type="AlphaFoldDB" id="A0A420WWQ3"/>
<keyword evidence="6 11" id="KW-0067">ATP-binding</keyword>
<comment type="function">
    <text evidence="11">Rep helicase is a single-stranded DNA-dependent ATPase involved in DNA replication; it can initiate unwinding at a nick in the DNA. It binds to the single-stranded DNA and acts in a progressive fashion along the DNA in the 3' to 5' direction.</text>
</comment>
<evidence type="ECO:0000256" key="4">
    <source>
        <dbReference type="ARBA" id="ARBA00022801"/>
    </source>
</evidence>
<dbReference type="InterPro" id="IPR027417">
    <property type="entry name" value="P-loop_NTPase"/>
</dbReference>
<evidence type="ECO:0000259" key="14">
    <source>
        <dbReference type="PROSITE" id="PS51217"/>
    </source>
</evidence>
<keyword evidence="8 11" id="KW-0413">Isomerase</keyword>
<evidence type="ECO:0000256" key="3">
    <source>
        <dbReference type="ARBA" id="ARBA00022741"/>
    </source>
</evidence>
<dbReference type="SUPFAM" id="SSF52540">
    <property type="entry name" value="P-loop containing nucleoside triphosphate hydrolases"/>
    <property type="match status" value="1"/>
</dbReference>
<dbReference type="CDD" id="cd17932">
    <property type="entry name" value="DEXQc_UvrD"/>
    <property type="match status" value="1"/>
</dbReference>
<dbReference type="Gene3D" id="1.10.486.10">
    <property type="entry name" value="PCRA, domain 4"/>
    <property type="match status" value="1"/>
</dbReference>
<dbReference type="InterPro" id="IPR013986">
    <property type="entry name" value="DExx_box_DNA_helicase_dom_sf"/>
</dbReference>
<dbReference type="Gene3D" id="3.40.50.300">
    <property type="entry name" value="P-loop containing nucleotide triphosphate hydrolases"/>
    <property type="match status" value="2"/>
</dbReference>
<comment type="similarity">
    <text evidence="1 11">Belongs to the helicase family. UvrD subfamily.</text>
</comment>
<evidence type="ECO:0000256" key="10">
    <source>
        <dbReference type="ARBA" id="ARBA00048988"/>
    </source>
</evidence>
<comment type="caution">
    <text evidence="15">The sequence shown here is derived from an EMBL/GenBank/DDBJ whole genome shotgun (WGS) entry which is preliminary data.</text>
</comment>
<dbReference type="CDD" id="cd18807">
    <property type="entry name" value="SF1_C_UvrD"/>
    <property type="match status" value="1"/>
</dbReference>
<dbReference type="InterPro" id="IPR005752">
    <property type="entry name" value="Helicase_Rep"/>
</dbReference>
<name>A0A420WWQ3_9GAMM</name>
<reference evidence="15 16" key="1">
    <citation type="submission" date="2018-10" db="EMBL/GenBank/DDBJ databases">
        <title>Genomic Encyclopedia of Type Strains, Phase IV (KMG-IV): sequencing the most valuable type-strain genomes for metagenomic binning, comparative biology and taxonomic classification.</title>
        <authorList>
            <person name="Goeker M."/>
        </authorList>
    </citation>
    <scope>NUCLEOTIDE SEQUENCE [LARGE SCALE GENOMIC DNA]</scope>
    <source>
        <strain evidence="15 16">DSM 23229</strain>
    </source>
</reference>
<dbReference type="GO" id="GO:0043138">
    <property type="term" value="F:3'-5' DNA helicase activity"/>
    <property type="evidence" value="ECO:0007669"/>
    <property type="project" value="UniProtKB-UniRule"/>
</dbReference>
<evidence type="ECO:0000256" key="1">
    <source>
        <dbReference type="ARBA" id="ARBA00009922"/>
    </source>
</evidence>
<dbReference type="InterPro" id="IPR014016">
    <property type="entry name" value="UvrD-like_ATP-bd"/>
</dbReference>
<dbReference type="EMBL" id="RBIN01000005">
    <property type="protein sequence ID" value="RKR03557.1"/>
    <property type="molecule type" value="Genomic_DNA"/>
</dbReference>
<evidence type="ECO:0000256" key="5">
    <source>
        <dbReference type="ARBA" id="ARBA00022806"/>
    </source>
</evidence>
<evidence type="ECO:0000256" key="11">
    <source>
        <dbReference type="HAMAP-Rule" id="MF_01920"/>
    </source>
</evidence>
<keyword evidence="7 11" id="KW-0238">DNA-binding</keyword>
<dbReference type="GO" id="GO:0016887">
    <property type="term" value="F:ATP hydrolysis activity"/>
    <property type="evidence" value="ECO:0007669"/>
    <property type="project" value="RHEA"/>
</dbReference>
<evidence type="ECO:0000256" key="9">
    <source>
        <dbReference type="ARBA" id="ARBA00034617"/>
    </source>
</evidence>
<dbReference type="PANTHER" id="PTHR11070">
    <property type="entry name" value="UVRD / RECB / PCRA DNA HELICASE FAMILY MEMBER"/>
    <property type="match status" value="1"/>
</dbReference>
<dbReference type="PANTHER" id="PTHR11070:SF64">
    <property type="entry name" value="ATP-DEPENDENT DNA HELICASE REP"/>
    <property type="match status" value="1"/>
</dbReference>
<dbReference type="GO" id="GO:0006260">
    <property type="term" value="P:DNA replication"/>
    <property type="evidence" value="ECO:0007669"/>
    <property type="project" value="UniProtKB-UniRule"/>
</dbReference>
<evidence type="ECO:0000256" key="12">
    <source>
        <dbReference type="PROSITE-ProRule" id="PRU00560"/>
    </source>
</evidence>
<dbReference type="Pfam" id="PF13361">
    <property type="entry name" value="UvrD_C"/>
    <property type="match status" value="1"/>
</dbReference>
<dbReference type="PROSITE" id="PS51198">
    <property type="entry name" value="UVRD_HELICASE_ATP_BIND"/>
    <property type="match status" value="1"/>
</dbReference>
<evidence type="ECO:0000313" key="16">
    <source>
        <dbReference type="Proteomes" id="UP000281975"/>
    </source>
</evidence>